<sequence length="205" mass="22688">MSFATHTPKPSASENANGQLKGARFASSSLDKTTRKILGRTHLPENHAYECPERVKVIYSHLKSRPNFDSSYIEFSSDQIQPGGGRLLRPHDLEILHSPTYIKTLTEFKSLRSEQLRIAELKYDNDVYVHSTSFEASLISASGVLDCCRRATHSEGGSRMGMAICRPPGHHACQNKAMGFCFLNNVGKSDGVTRKSERGCAAPKF</sequence>
<dbReference type="AlphaFoldDB" id="A0A9W7BD63"/>
<dbReference type="EMBL" id="BLQM01000360">
    <property type="protein sequence ID" value="GMH85507.1"/>
    <property type="molecule type" value="Genomic_DNA"/>
</dbReference>
<protein>
    <recommendedName>
        <fullName evidence="2">Histone deacetylase domain-containing protein</fullName>
    </recommendedName>
</protein>
<evidence type="ECO:0000313" key="3">
    <source>
        <dbReference type="EMBL" id="GMH85507.1"/>
    </source>
</evidence>
<dbReference type="Pfam" id="PF00850">
    <property type="entry name" value="Hist_deacetyl"/>
    <property type="match status" value="1"/>
</dbReference>
<feature type="compositionally biased region" description="Polar residues" evidence="1">
    <location>
        <begin position="1"/>
        <end position="18"/>
    </location>
</feature>
<comment type="caution">
    <text evidence="3">The sequence shown here is derived from an EMBL/GenBank/DDBJ whole genome shotgun (WGS) entry which is preliminary data.</text>
</comment>
<feature type="region of interest" description="Disordered" evidence="1">
    <location>
        <begin position="1"/>
        <end position="26"/>
    </location>
</feature>
<reference evidence="4" key="1">
    <citation type="journal article" date="2023" name="Commun. Biol.">
        <title>Genome analysis of Parmales, the sister group of diatoms, reveals the evolutionary specialization of diatoms from phago-mixotrophs to photoautotrophs.</title>
        <authorList>
            <person name="Ban H."/>
            <person name="Sato S."/>
            <person name="Yoshikawa S."/>
            <person name="Yamada K."/>
            <person name="Nakamura Y."/>
            <person name="Ichinomiya M."/>
            <person name="Sato N."/>
            <person name="Blanc-Mathieu R."/>
            <person name="Endo H."/>
            <person name="Kuwata A."/>
            <person name="Ogata H."/>
        </authorList>
    </citation>
    <scope>NUCLEOTIDE SEQUENCE [LARGE SCALE GENOMIC DNA]</scope>
</reference>
<dbReference type="SUPFAM" id="SSF52768">
    <property type="entry name" value="Arginase/deacetylase"/>
    <property type="match status" value="1"/>
</dbReference>
<dbReference type="GO" id="GO:0004407">
    <property type="term" value="F:histone deacetylase activity"/>
    <property type="evidence" value="ECO:0007669"/>
    <property type="project" value="TreeGrafter"/>
</dbReference>
<dbReference type="InterPro" id="IPR023696">
    <property type="entry name" value="Ureohydrolase_dom_sf"/>
</dbReference>
<name>A0A9W7BD63_9STRA</name>
<dbReference type="InterPro" id="IPR037138">
    <property type="entry name" value="His_deacetylse_dom_sf"/>
</dbReference>
<gene>
    <name evidence="3" type="ORF">TL16_g10253</name>
</gene>
<evidence type="ECO:0000259" key="2">
    <source>
        <dbReference type="Pfam" id="PF00850"/>
    </source>
</evidence>
<dbReference type="InterPro" id="IPR023801">
    <property type="entry name" value="His_deacetylse_dom"/>
</dbReference>
<dbReference type="Gene3D" id="3.40.800.20">
    <property type="entry name" value="Histone deacetylase domain"/>
    <property type="match status" value="1"/>
</dbReference>
<accession>A0A9W7BD63</accession>
<dbReference type="PANTHER" id="PTHR10625">
    <property type="entry name" value="HISTONE DEACETYLASE HDAC1-RELATED"/>
    <property type="match status" value="1"/>
</dbReference>
<feature type="domain" description="Histone deacetylase" evidence="2">
    <location>
        <begin position="50"/>
        <end position="186"/>
    </location>
</feature>
<dbReference type="Proteomes" id="UP001162640">
    <property type="component" value="Unassembled WGS sequence"/>
</dbReference>
<organism evidence="3 4">
    <name type="scientific">Triparma laevis f. inornata</name>
    <dbReference type="NCBI Taxonomy" id="1714386"/>
    <lineage>
        <taxon>Eukaryota</taxon>
        <taxon>Sar</taxon>
        <taxon>Stramenopiles</taxon>
        <taxon>Ochrophyta</taxon>
        <taxon>Bolidophyceae</taxon>
        <taxon>Parmales</taxon>
        <taxon>Triparmaceae</taxon>
        <taxon>Triparma</taxon>
    </lineage>
</organism>
<evidence type="ECO:0000313" key="4">
    <source>
        <dbReference type="Proteomes" id="UP001162640"/>
    </source>
</evidence>
<dbReference type="GO" id="GO:0040029">
    <property type="term" value="P:epigenetic regulation of gene expression"/>
    <property type="evidence" value="ECO:0007669"/>
    <property type="project" value="TreeGrafter"/>
</dbReference>
<evidence type="ECO:0000256" key="1">
    <source>
        <dbReference type="SAM" id="MobiDB-lite"/>
    </source>
</evidence>
<proteinExistence type="predicted"/>